<keyword evidence="2" id="KW-1185">Reference proteome</keyword>
<gene>
    <name evidence="1" type="ORF">IQ236_07100</name>
</gene>
<dbReference type="Proteomes" id="UP000640725">
    <property type="component" value="Unassembled WGS sequence"/>
</dbReference>
<dbReference type="RefSeq" id="WP_193868604.1">
    <property type="nucleotide sequence ID" value="NZ_JADEWU010000010.1"/>
</dbReference>
<evidence type="ECO:0000313" key="2">
    <source>
        <dbReference type="Proteomes" id="UP000640725"/>
    </source>
</evidence>
<sequence>MQEYLRFSITEQEIAIALKLERKQLDEIVSDLELSLDSSIEFKEYIHFRYLNRKLQERIFSQEGALAIASYIDNKSNDTMNIKEVLTSVIELVEKHRINRIDNSIRQTVYHNSSSLTVMRDLHWLSNRDVVKIFQTKESKLEESFKNIQISDDPMKKGEHYEHISAVRYFSFRGLAKLSIELAASLYKKERKDYCQRVPIVVPPVVRDLLALTPSEIPSPKEIESAMRYVNKRDKERCQITGKFREKIDKIDLARHHLFDQTNYSYLAAEIDNIITITREIHDNFHQWIGGTDKTCTIDDFIRYIETFYNEKHSVILMLYDRRQLLHLKLSQLQRYLPESEP</sequence>
<evidence type="ECO:0000313" key="1">
    <source>
        <dbReference type="EMBL" id="MBE9142988.1"/>
    </source>
</evidence>
<name>A0ABR9U958_9CYAN</name>
<proteinExistence type="predicted"/>
<accession>A0ABR9U958</accession>
<reference evidence="1 2" key="1">
    <citation type="submission" date="2020-10" db="EMBL/GenBank/DDBJ databases">
        <authorList>
            <person name="Castelo-Branco R."/>
            <person name="Eusebio N."/>
            <person name="Adriana R."/>
            <person name="Vieira A."/>
            <person name="Brugerolle De Fraissinette N."/>
            <person name="Rezende De Castro R."/>
            <person name="Schneider M.P."/>
            <person name="Vasconcelos V."/>
            <person name="Leao P.N."/>
        </authorList>
    </citation>
    <scope>NUCLEOTIDE SEQUENCE [LARGE SCALE GENOMIC DNA]</scope>
    <source>
        <strain evidence="1 2">LEGE 06226</strain>
    </source>
</reference>
<organism evidence="1 2">
    <name type="scientific">Planktothrix mougeotii LEGE 06226</name>
    <dbReference type="NCBI Taxonomy" id="1828728"/>
    <lineage>
        <taxon>Bacteria</taxon>
        <taxon>Bacillati</taxon>
        <taxon>Cyanobacteriota</taxon>
        <taxon>Cyanophyceae</taxon>
        <taxon>Oscillatoriophycideae</taxon>
        <taxon>Oscillatoriales</taxon>
        <taxon>Microcoleaceae</taxon>
        <taxon>Planktothrix</taxon>
    </lineage>
</organism>
<comment type="caution">
    <text evidence="1">The sequence shown here is derived from an EMBL/GenBank/DDBJ whole genome shotgun (WGS) entry which is preliminary data.</text>
</comment>
<dbReference type="EMBL" id="JADEWU010000010">
    <property type="protein sequence ID" value="MBE9142988.1"/>
    <property type="molecule type" value="Genomic_DNA"/>
</dbReference>
<protein>
    <submittedName>
        <fullName evidence="1">Uncharacterized protein</fullName>
    </submittedName>
</protein>